<evidence type="ECO:0000256" key="1">
    <source>
        <dbReference type="ARBA" id="ARBA00004141"/>
    </source>
</evidence>
<feature type="transmembrane region" description="Helical" evidence="6">
    <location>
        <begin position="112"/>
        <end position="131"/>
    </location>
</feature>
<keyword evidence="4 6" id="KW-1133">Transmembrane helix</keyword>
<comment type="similarity">
    <text evidence="2 6">Belongs to the BI1 family.</text>
</comment>
<dbReference type="InterPro" id="IPR006214">
    <property type="entry name" value="Bax_inhibitor_1-related"/>
</dbReference>
<keyword evidence="5 6" id="KW-0472">Membrane</keyword>
<feature type="transmembrane region" description="Helical" evidence="6">
    <location>
        <begin position="137"/>
        <end position="156"/>
    </location>
</feature>
<evidence type="ECO:0000313" key="8">
    <source>
        <dbReference type="Proteomes" id="UP001139104"/>
    </source>
</evidence>
<dbReference type="CDD" id="cd10432">
    <property type="entry name" value="BI-1-like_bacterial"/>
    <property type="match status" value="1"/>
</dbReference>
<name>A0ABS9Z3Y6_9HYPH</name>
<feature type="transmembrane region" description="Helical" evidence="6">
    <location>
        <begin position="191"/>
        <end position="211"/>
    </location>
</feature>
<comment type="caution">
    <text evidence="7">The sequence shown here is derived from an EMBL/GenBank/DDBJ whole genome shotgun (WGS) entry which is preliminary data.</text>
</comment>
<dbReference type="EMBL" id="JAIVFP010000001">
    <property type="protein sequence ID" value="MCI4681352.1"/>
    <property type="molecule type" value="Genomic_DNA"/>
</dbReference>
<keyword evidence="3 6" id="KW-0812">Transmembrane</keyword>
<evidence type="ECO:0000256" key="6">
    <source>
        <dbReference type="RuleBase" id="RU004379"/>
    </source>
</evidence>
<dbReference type="PANTHER" id="PTHR23291">
    <property type="entry name" value="BAX INHIBITOR-RELATED"/>
    <property type="match status" value="1"/>
</dbReference>
<evidence type="ECO:0000313" key="7">
    <source>
        <dbReference type="EMBL" id="MCI4681352.1"/>
    </source>
</evidence>
<reference evidence="7" key="1">
    <citation type="journal article" date="2022" name="ISME J.">
        <title>Identification of active gaseous-alkane degraders at natural gas seeps.</title>
        <authorList>
            <person name="Farhan Ul Haque M."/>
            <person name="Hernandez M."/>
            <person name="Crombie A.T."/>
            <person name="Murrell J.C."/>
        </authorList>
    </citation>
    <scope>NUCLEOTIDE SEQUENCE</scope>
    <source>
        <strain evidence="7">PC2</strain>
    </source>
</reference>
<feature type="transmembrane region" description="Helical" evidence="6">
    <location>
        <begin position="168"/>
        <end position="185"/>
    </location>
</feature>
<feature type="transmembrane region" description="Helical" evidence="6">
    <location>
        <begin position="232"/>
        <end position="252"/>
    </location>
</feature>
<feature type="transmembrane region" description="Helical" evidence="6">
    <location>
        <begin position="76"/>
        <end position="100"/>
    </location>
</feature>
<comment type="subcellular location">
    <subcellularLocation>
        <location evidence="1">Membrane</location>
        <topology evidence="1">Multi-pass membrane protein</topology>
    </subcellularLocation>
</comment>
<gene>
    <name evidence="7" type="ORF">K2U94_00970</name>
</gene>
<dbReference type="Proteomes" id="UP001139104">
    <property type="component" value="Unassembled WGS sequence"/>
</dbReference>
<evidence type="ECO:0000256" key="4">
    <source>
        <dbReference type="ARBA" id="ARBA00022989"/>
    </source>
</evidence>
<protein>
    <submittedName>
        <fullName evidence="7">Bax inhibitor-1/YccA family protein</fullName>
    </submittedName>
</protein>
<evidence type="ECO:0000256" key="3">
    <source>
        <dbReference type="ARBA" id="ARBA00022692"/>
    </source>
</evidence>
<evidence type="ECO:0000256" key="2">
    <source>
        <dbReference type="ARBA" id="ARBA00010350"/>
    </source>
</evidence>
<dbReference type="RefSeq" id="WP_243065424.1">
    <property type="nucleotide sequence ID" value="NZ_JAIVFK010000011.1"/>
</dbReference>
<feature type="transmembrane region" description="Helical" evidence="6">
    <location>
        <begin position="37"/>
        <end position="56"/>
    </location>
</feature>
<keyword evidence="8" id="KW-1185">Reference proteome</keyword>
<proteinExistence type="inferred from homology"/>
<accession>A0ABS9Z3Y6</accession>
<dbReference type="Pfam" id="PF01027">
    <property type="entry name" value="Bax1-I"/>
    <property type="match status" value="1"/>
</dbReference>
<sequence>MTNFDRNAAPWSRGYARTGADVDQGLRAFMLGVYNHMTIGLALTGLFALGVNMLAVSALPTQYQIGSHIYLTSFGAAIYMSPLRWVVMFAPLAFVLFFSFKINSMRASSARNLFYAYAAVMGVSISSILLIYTGASIARAFFITAATFGALSLYGYTTKRSLSAMGSFLIMGLFGLIIASLVNLFMQSSAFQMGLSILTVLIFAGLTAYDTQAIKQMYLESDGYEIATKKSINGALMLYLDFINIFMSLVQLTGQRND</sequence>
<organism evidence="7 8">
    <name type="scientific">Candidatus Rhodoblastus alkanivorans</name>
    <dbReference type="NCBI Taxonomy" id="2954117"/>
    <lineage>
        <taxon>Bacteria</taxon>
        <taxon>Pseudomonadati</taxon>
        <taxon>Pseudomonadota</taxon>
        <taxon>Alphaproteobacteria</taxon>
        <taxon>Hyphomicrobiales</taxon>
        <taxon>Rhodoblastaceae</taxon>
        <taxon>Rhodoblastus</taxon>
    </lineage>
</organism>
<evidence type="ECO:0000256" key="5">
    <source>
        <dbReference type="ARBA" id="ARBA00023136"/>
    </source>
</evidence>
<dbReference type="PANTHER" id="PTHR23291:SF50">
    <property type="entry name" value="PROTEIN LIFEGUARD 4"/>
    <property type="match status" value="1"/>
</dbReference>